<comment type="caution">
    <text evidence="1">The sequence shown here is derived from an EMBL/GenBank/DDBJ whole genome shotgun (WGS) entry which is preliminary data.</text>
</comment>
<reference evidence="2" key="1">
    <citation type="submission" date="2024-07" db="EMBL/GenBank/DDBJ databases">
        <title>Two chromosome-level genome assemblies of Korean endemic species Abeliophyllum distichum and Forsythia ovata (Oleaceae).</title>
        <authorList>
            <person name="Jang H."/>
        </authorList>
    </citation>
    <scope>NUCLEOTIDE SEQUENCE [LARGE SCALE GENOMIC DNA]</scope>
</reference>
<dbReference type="AlphaFoldDB" id="A0ABD1PD65"/>
<name>A0ABD1PD65_9LAMI</name>
<dbReference type="Proteomes" id="UP001604336">
    <property type="component" value="Unassembled WGS sequence"/>
</dbReference>
<protein>
    <submittedName>
        <fullName evidence="1">Mitochondrial protein</fullName>
    </submittedName>
</protein>
<accession>A0ABD1PD65</accession>
<evidence type="ECO:0000313" key="2">
    <source>
        <dbReference type="Proteomes" id="UP001604336"/>
    </source>
</evidence>
<keyword evidence="2" id="KW-1185">Reference proteome</keyword>
<dbReference type="PANTHER" id="PTHR11439">
    <property type="entry name" value="GAG-POL-RELATED RETROTRANSPOSON"/>
    <property type="match status" value="1"/>
</dbReference>
<evidence type="ECO:0000313" key="1">
    <source>
        <dbReference type="EMBL" id="KAL2461833.1"/>
    </source>
</evidence>
<proteinExistence type="predicted"/>
<dbReference type="EMBL" id="JBFOLK010000014">
    <property type="protein sequence ID" value="KAL2461833.1"/>
    <property type="molecule type" value="Genomic_DNA"/>
</dbReference>
<gene>
    <name evidence="1" type="ORF">Adt_45253</name>
</gene>
<organism evidence="1 2">
    <name type="scientific">Abeliophyllum distichum</name>
    <dbReference type="NCBI Taxonomy" id="126358"/>
    <lineage>
        <taxon>Eukaryota</taxon>
        <taxon>Viridiplantae</taxon>
        <taxon>Streptophyta</taxon>
        <taxon>Embryophyta</taxon>
        <taxon>Tracheophyta</taxon>
        <taxon>Spermatophyta</taxon>
        <taxon>Magnoliopsida</taxon>
        <taxon>eudicotyledons</taxon>
        <taxon>Gunneridae</taxon>
        <taxon>Pentapetalae</taxon>
        <taxon>asterids</taxon>
        <taxon>lamiids</taxon>
        <taxon>Lamiales</taxon>
        <taxon>Oleaceae</taxon>
        <taxon>Forsythieae</taxon>
        <taxon>Abeliophyllum</taxon>
    </lineage>
</organism>
<dbReference type="PANTHER" id="PTHR11439:SF489">
    <property type="entry name" value="RNA-DIRECTED DNA POLYMERASE"/>
    <property type="match status" value="1"/>
</dbReference>
<dbReference type="SUPFAM" id="SSF56672">
    <property type="entry name" value="DNA/RNA polymerases"/>
    <property type="match status" value="1"/>
</dbReference>
<dbReference type="InterPro" id="IPR043502">
    <property type="entry name" value="DNA/RNA_pol_sf"/>
</dbReference>
<sequence>MFGAKHVATPIVTDENLTLYSGTALTNYTEYRTIVGSLQYLCLTCPDIAYAVNKLSQFIHRPTMEHWNAAKRLLRYLCGTLTHGLFLHKENPISLHAFLDADWAGNKDDYTSRVPILSILVVIPFLGHPRNSVQLLGHPQKLSIDQLPLLLQKSIGFVPFSQSLVSLFLYRLLSIVTMSVPPISILIQSFIRA</sequence>